<feature type="domain" description="Response regulatory" evidence="4">
    <location>
        <begin position="109"/>
        <end position="225"/>
    </location>
</feature>
<keyword evidence="6" id="KW-1185">Reference proteome</keyword>
<dbReference type="Gene3D" id="3.40.50.2300">
    <property type="match status" value="1"/>
</dbReference>
<evidence type="ECO:0000313" key="5">
    <source>
        <dbReference type="EMBL" id="MBD2199634.1"/>
    </source>
</evidence>
<reference evidence="5 6" key="1">
    <citation type="journal article" date="2020" name="ISME J.">
        <title>Comparative genomics reveals insights into cyanobacterial evolution and habitat adaptation.</title>
        <authorList>
            <person name="Chen M.Y."/>
            <person name="Teng W.K."/>
            <person name="Zhao L."/>
            <person name="Hu C.X."/>
            <person name="Zhou Y.K."/>
            <person name="Han B.P."/>
            <person name="Song L.R."/>
            <person name="Shu W.S."/>
        </authorList>
    </citation>
    <scope>NUCLEOTIDE SEQUENCE [LARGE SCALE GENOMIC DNA]</scope>
    <source>
        <strain evidence="5 6">FACHB-288</strain>
    </source>
</reference>
<dbReference type="Gene3D" id="3.30.450.20">
    <property type="entry name" value="PAS domain"/>
    <property type="match status" value="1"/>
</dbReference>
<dbReference type="SUPFAM" id="SSF55785">
    <property type="entry name" value="PYP-like sensor domain (PAS domain)"/>
    <property type="match status" value="1"/>
</dbReference>
<evidence type="ECO:0000256" key="1">
    <source>
        <dbReference type="ARBA" id="ARBA00022553"/>
    </source>
</evidence>
<comment type="caution">
    <text evidence="5">The sequence shown here is derived from an EMBL/GenBank/DDBJ whole genome shotgun (WGS) entry which is preliminary data.</text>
</comment>
<dbReference type="Pfam" id="PF00072">
    <property type="entry name" value="Response_reg"/>
    <property type="match status" value="1"/>
</dbReference>
<evidence type="ECO:0000256" key="3">
    <source>
        <dbReference type="SAM" id="Coils"/>
    </source>
</evidence>
<dbReference type="PANTHER" id="PTHR44591:SF3">
    <property type="entry name" value="RESPONSE REGULATORY DOMAIN-CONTAINING PROTEIN"/>
    <property type="match status" value="1"/>
</dbReference>
<dbReference type="InterPro" id="IPR050595">
    <property type="entry name" value="Bact_response_regulator"/>
</dbReference>
<dbReference type="SMART" id="SM00448">
    <property type="entry name" value="REC"/>
    <property type="match status" value="1"/>
</dbReference>
<dbReference type="Pfam" id="PF26355">
    <property type="entry name" value="HTH_VMAP-M9"/>
    <property type="match status" value="1"/>
</dbReference>
<protein>
    <submittedName>
        <fullName evidence="5">Response regulator</fullName>
    </submittedName>
</protein>
<dbReference type="PANTHER" id="PTHR44591">
    <property type="entry name" value="STRESS RESPONSE REGULATOR PROTEIN 1"/>
    <property type="match status" value="1"/>
</dbReference>
<dbReference type="EMBL" id="JACJQH010000064">
    <property type="protein sequence ID" value="MBD2199634.1"/>
    <property type="molecule type" value="Genomic_DNA"/>
</dbReference>
<proteinExistence type="predicted"/>
<dbReference type="CDD" id="cd19920">
    <property type="entry name" value="REC_PA4781-like"/>
    <property type="match status" value="1"/>
</dbReference>
<keyword evidence="3" id="KW-0175">Coiled coil</keyword>
<evidence type="ECO:0000313" key="6">
    <source>
        <dbReference type="Proteomes" id="UP000658514"/>
    </source>
</evidence>
<organism evidence="5 6">
    <name type="scientific">Calothrix parietina FACHB-288</name>
    <dbReference type="NCBI Taxonomy" id="2692896"/>
    <lineage>
        <taxon>Bacteria</taxon>
        <taxon>Bacillati</taxon>
        <taxon>Cyanobacteriota</taxon>
        <taxon>Cyanophyceae</taxon>
        <taxon>Nostocales</taxon>
        <taxon>Calotrichaceae</taxon>
        <taxon>Calothrix</taxon>
    </lineage>
</organism>
<dbReference type="PROSITE" id="PS50110">
    <property type="entry name" value="RESPONSE_REGULATORY"/>
    <property type="match status" value="1"/>
</dbReference>
<evidence type="ECO:0000259" key="4">
    <source>
        <dbReference type="PROSITE" id="PS50110"/>
    </source>
</evidence>
<keyword evidence="1 2" id="KW-0597">Phosphoprotein</keyword>
<name>A0ABR8AIA7_9CYAN</name>
<dbReference type="InterPro" id="IPR035965">
    <property type="entry name" value="PAS-like_dom_sf"/>
</dbReference>
<dbReference type="InterPro" id="IPR011006">
    <property type="entry name" value="CheY-like_superfamily"/>
</dbReference>
<evidence type="ECO:0000256" key="2">
    <source>
        <dbReference type="PROSITE-ProRule" id="PRU00169"/>
    </source>
</evidence>
<dbReference type="Proteomes" id="UP000658514">
    <property type="component" value="Unassembled WGS sequence"/>
</dbReference>
<dbReference type="InterPro" id="IPR001789">
    <property type="entry name" value="Sig_transdc_resp-reg_receiver"/>
</dbReference>
<dbReference type="InterPro" id="IPR058651">
    <property type="entry name" value="HTH_VMAP-M9"/>
</dbReference>
<gene>
    <name evidence="5" type="ORF">H6G24_29880</name>
</gene>
<feature type="modified residue" description="4-aspartylphosphate" evidence="2">
    <location>
        <position position="158"/>
    </location>
</feature>
<sequence length="391" mass="44765">MTLEEAIKWVDSTLESKIGKKLTIPEKEILKAAWESEPYNAVADSLYMSVGHIKDLASLLWKRLSDLLEEKVTKNNFRHLLLRRSATFTQSSLEISDSDTYQTEDPKGNILIVDDLIENLHFLNDILSKQGYKVRSVTNGNMALRTIRNNPPDVILLDIKMPDIDGYQVCSILKAESETSDIPIIFLSALNEVFDKVKAFEVGGVDYITKPCQTEEVIARIQTHLTLQQQKRQLRQEIEKHQQTAEILYQSRALLASLLNSSRDGIAAMQAVRDMLTGEIEDFRYLLVNPVFAKILDKKREELTNNLGQKQFLNKLIPGLFEQLMQVVETGETLEKEFFWVTNMQTKCYELIALKLGDGFSMTVREVKDDGEMREVGEQGIWNNAKLNYQR</sequence>
<dbReference type="RefSeq" id="WP_190549372.1">
    <property type="nucleotide sequence ID" value="NZ_CAWPNO010000100.1"/>
</dbReference>
<dbReference type="SUPFAM" id="SSF52172">
    <property type="entry name" value="CheY-like"/>
    <property type="match status" value="1"/>
</dbReference>
<feature type="coiled-coil region" evidence="3">
    <location>
        <begin position="224"/>
        <end position="251"/>
    </location>
</feature>
<accession>A0ABR8AIA7</accession>